<keyword evidence="6 7" id="KW-0539">Nucleus</keyword>
<keyword evidence="5 7" id="KW-0804">Transcription</keyword>
<dbReference type="GO" id="GO:0006355">
    <property type="term" value="P:regulation of DNA-templated transcription"/>
    <property type="evidence" value="ECO:0007669"/>
    <property type="project" value="InterPro"/>
</dbReference>
<evidence type="ECO:0000313" key="10">
    <source>
        <dbReference type="Proteomes" id="UP000708148"/>
    </source>
</evidence>
<dbReference type="InterPro" id="IPR038089">
    <property type="entry name" value="Med31_sf"/>
</dbReference>
<comment type="similarity">
    <text evidence="2 7">Belongs to the Mediator complex subunit 31 family.</text>
</comment>
<comment type="function">
    <text evidence="7">Component of the Mediator complex, a coactivator involved in the regulated transcription of nearly all RNA polymerase II-dependent genes. Mediator functions as a bridge to convey information from gene-specific regulatory proteins to the basal RNA polymerase II transcription machinery. Mediator is recruited to promoters by direct interactions with regulatory proteins and serves as a scaffold for the assembly of a functional preinitiation complex with RNA polymerase II and the general transcription factors.</text>
</comment>
<dbReference type="GO" id="GO:0003712">
    <property type="term" value="F:transcription coregulator activity"/>
    <property type="evidence" value="ECO:0007669"/>
    <property type="project" value="InterPro"/>
</dbReference>
<gene>
    <name evidence="9" type="ORF">OSTQU699_LOCUS4762</name>
</gene>
<evidence type="ECO:0000313" key="9">
    <source>
        <dbReference type="EMBL" id="CAD7699403.1"/>
    </source>
</evidence>
<sequence>MVEQDSSVADVQEAQNDEEMKGQYAEEDLGCTDRERFLLELEFIQCLASPQYIHWLAQNQWLDDPDFLRYLKYLNYWRRPEYAKYLIYPHCLFFLEMLQSKDFRKAMARDTIKEMVHRQQFYFWQFYRNNRANEALGEDSAPAEEGGPWDQNRGQTGSQRNASDGQGQHNTGKEVHGGQGNINKADAKEGTAMQVG</sequence>
<evidence type="ECO:0000256" key="1">
    <source>
        <dbReference type="ARBA" id="ARBA00004123"/>
    </source>
</evidence>
<evidence type="ECO:0000256" key="6">
    <source>
        <dbReference type="ARBA" id="ARBA00023242"/>
    </source>
</evidence>
<comment type="subcellular location">
    <subcellularLocation>
        <location evidence="1 7">Nucleus</location>
    </subcellularLocation>
</comment>
<dbReference type="GO" id="GO:0016592">
    <property type="term" value="C:mediator complex"/>
    <property type="evidence" value="ECO:0007669"/>
    <property type="project" value="InterPro"/>
</dbReference>
<dbReference type="EMBL" id="CAJHUC010001013">
    <property type="protein sequence ID" value="CAD7699403.1"/>
    <property type="molecule type" value="Genomic_DNA"/>
</dbReference>
<dbReference type="PANTHER" id="PTHR13186">
    <property type="entry name" value="MEDIATOR OF RNA POLYMERASE II TRANSCRIPTION SUBUNIT 31"/>
    <property type="match status" value="1"/>
</dbReference>
<evidence type="ECO:0000256" key="8">
    <source>
        <dbReference type="SAM" id="MobiDB-lite"/>
    </source>
</evidence>
<evidence type="ECO:0000256" key="3">
    <source>
        <dbReference type="ARBA" id="ARBA00023015"/>
    </source>
</evidence>
<keyword evidence="10" id="KW-1185">Reference proteome</keyword>
<evidence type="ECO:0000256" key="5">
    <source>
        <dbReference type="ARBA" id="ARBA00023163"/>
    </source>
</evidence>
<feature type="region of interest" description="Disordered" evidence="8">
    <location>
        <begin position="138"/>
        <end position="196"/>
    </location>
</feature>
<keyword evidence="3 7" id="KW-0805">Transcription regulation</keyword>
<evidence type="ECO:0000256" key="4">
    <source>
        <dbReference type="ARBA" id="ARBA00023159"/>
    </source>
</evidence>
<feature type="compositionally biased region" description="Polar residues" evidence="8">
    <location>
        <begin position="152"/>
        <end position="170"/>
    </location>
</feature>
<proteinExistence type="inferred from homology"/>
<dbReference type="AlphaFoldDB" id="A0A8S1IW76"/>
<evidence type="ECO:0000256" key="2">
    <source>
        <dbReference type="ARBA" id="ARBA00006378"/>
    </source>
</evidence>
<dbReference type="Gene3D" id="1.10.10.1340">
    <property type="entry name" value="Mediator of RNA polymerase II, submodule Med31 (Soh1)"/>
    <property type="match status" value="1"/>
</dbReference>
<name>A0A8S1IW76_9CHLO</name>
<comment type="caution">
    <text evidence="9">The sequence shown here is derived from an EMBL/GenBank/DDBJ whole genome shotgun (WGS) entry which is preliminary data.</text>
</comment>
<comment type="subunit">
    <text evidence="7">Component of the Mediator complex.</text>
</comment>
<accession>A0A8S1IW76</accession>
<dbReference type="InterPro" id="IPR008831">
    <property type="entry name" value="Mediator_Med31"/>
</dbReference>
<evidence type="ECO:0000256" key="7">
    <source>
        <dbReference type="RuleBase" id="RU364129"/>
    </source>
</evidence>
<reference evidence="9" key="1">
    <citation type="submission" date="2020-12" db="EMBL/GenBank/DDBJ databases">
        <authorList>
            <person name="Iha C."/>
        </authorList>
    </citation>
    <scope>NUCLEOTIDE SEQUENCE</scope>
</reference>
<dbReference type="FunFam" id="1.10.10.1340:FF:000001">
    <property type="entry name" value="Mediator of RNA polymerase II transcription subunit 31"/>
    <property type="match status" value="1"/>
</dbReference>
<dbReference type="OrthoDB" id="10257739at2759"/>
<dbReference type="Pfam" id="PF05669">
    <property type="entry name" value="Med31"/>
    <property type="match status" value="1"/>
</dbReference>
<feature type="region of interest" description="Disordered" evidence="8">
    <location>
        <begin position="1"/>
        <end position="23"/>
    </location>
</feature>
<keyword evidence="4 7" id="KW-0010">Activator</keyword>
<protein>
    <recommendedName>
        <fullName evidence="7">Mediator of RNA polymerase II transcription subunit 31</fullName>
    </recommendedName>
</protein>
<organism evidence="9 10">
    <name type="scientific">Ostreobium quekettii</name>
    <dbReference type="NCBI Taxonomy" id="121088"/>
    <lineage>
        <taxon>Eukaryota</taxon>
        <taxon>Viridiplantae</taxon>
        <taxon>Chlorophyta</taxon>
        <taxon>core chlorophytes</taxon>
        <taxon>Ulvophyceae</taxon>
        <taxon>TCBD clade</taxon>
        <taxon>Bryopsidales</taxon>
        <taxon>Ostreobineae</taxon>
        <taxon>Ostreobiaceae</taxon>
        <taxon>Ostreobium</taxon>
    </lineage>
</organism>
<dbReference type="Proteomes" id="UP000708148">
    <property type="component" value="Unassembled WGS sequence"/>
</dbReference>